<organism evidence="2 3">
    <name type="scientific">Paenibacillus lutrae</name>
    <dbReference type="NCBI Taxonomy" id="2078573"/>
    <lineage>
        <taxon>Bacteria</taxon>
        <taxon>Bacillati</taxon>
        <taxon>Bacillota</taxon>
        <taxon>Bacilli</taxon>
        <taxon>Bacillales</taxon>
        <taxon>Paenibacillaceae</taxon>
        <taxon>Paenibacillus</taxon>
    </lineage>
</organism>
<dbReference type="InterPro" id="IPR011576">
    <property type="entry name" value="Pyridox_Oxase_N"/>
</dbReference>
<protein>
    <submittedName>
        <fullName evidence="2">General stress protein</fullName>
    </submittedName>
</protein>
<reference evidence="2 3" key="1">
    <citation type="journal article" date="2019" name="Microorganisms">
        <title>Paenibacillus lutrae sp. nov., A Chitinolytic Species Isolated from A River Otter in Castril Natural Park, Granada, Spain.</title>
        <authorList>
            <person name="Rodriguez M."/>
            <person name="Reina J.C."/>
            <person name="Bejar V."/>
            <person name="Llamas I."/>
        </authorList>
    </citation>
    <scope>NUCLEOTIDE SEQUENCE [LARGE SCALE GENOMIC DNA]</scope>
    <source>
        <strain evidence="2 3">N10</strain>
    </source>
</reference>
<feature type="domain" description="Pyridoxamine 5'-phosphate oxidase N-terminal" evidence="1">
    <location>
        <begin position="7"/>
        <end position="127"/>
    </location>
</feature>
<dbReference type="InterPro" id="IPR052917">
    <property type="entry name" value="Stress-Dev_Protein"/>
</dbReference>
<gene>
    <name evidence="2" type="ORF">EDM21_18465</name>
</gene>
<dbReference type="SUPFAM" id="SSF50475">
    <property type="entry name" value="FMN-binding split barrel"/>
    <property type="match status" value="1"/>
</dbReference>
<sequence>MSNQELGKKIEAVLDQNEVCSFATVDNGKPRVRYMALFHEGLTIYLATNRKTDKVDELKDNPNVHILVGFDGKPSKEILQIEAQATVSSNDSLKEKVWRDDLKDWFEGPHDPNYVILEIKPIQIEYIQGYDDPQIWQA</sequence>
<proteinExistence type="predicted"/>
<evidence type="ECO:0000313" key="3">
    <source>
        <dbReference type="Proteomes" id="UP000490800"/>
    </source>
</evidence>
<dbReference type="OrthoDB" id="5431160at2"/>
<accession>A0A7X3K0V7</accession>
<dbReference type="PANTHER" id="PTHR34818">
    <property type="entry name" value="PROTEIN BLI-3"/>
    <property type="match status" value="1"/>
</dbReference>
<dbReference type="Pfam" id="PF01243">
    <property type="entry name" value="PNPOx_N"/>
    <property type="match status" value="1"/>
</dbReference>
<evidence type="ECO:0000259" key="1">
    <source>
        <dbReference type="Pfam" id="PF01243"/>
    </source>
</evidence>
<dbReference type="PANTHER" id="PTHR34818:SF1">
    <property type="entry name" value="PROTEIN BLI-3"/>
    <property type="match status" value="1"/>
</dbReference>
<name>A0A7X3K0V7_9BACL</name>
<dbReference type="EMBL" id="RHLK01000012">
    <property type="protein sequence ID" value="MVP01480.1"/>
    <property type="molecule type" value="Genomic_DNA"/>
</dbReference>
<dbReference type="InterPro" id="IPR012349">
    <property type="entry name" value="Split_barrel_FMN-bd"/>
</dbReference>
<dbReference type="RefSeq" id="WP_157337891.1">
    <property type="nucleotide sequence ID" value="NZ_RHLK01000012.1"/>
</dbReference>
<keyword evidence="3" id="KW-1185">Reference proteome</keyword>
<dbReference type="Gene3D" id="2.30.110.10">
    <property type="entry name" value="Electron Transport, Fmn-binding Protein, Chain A"/>
    <property type="match status" value="1"/>
</dbReference>
<evidence type="ECO:0000313" key="2">
    <source>
        <dbReference type="EMBL" id="MVP01480.1"/>
    </source>
</evidence>
<dbReference type="Proteomes" id="UP000490800">
    <property type="component" value="Unassembled WGS sequence"/>
</dbReference>
<comment type="caution">
    <text evidence="2">The sequence shown here is derived from an EMBL/GenBank/DDBJ whole genome shotgun (WGS) entry which is preliminary data.</text>
</comment>
<dbReference type="AlphaFoldDB" id="A0A7X3K0V7"/>